<keyword evidence="4" id="KW-0472">Membrane</keyword>
<protein>
    <recommendedName>
        <fullName evidence="5">Late embryogenesis abundant protein LEA-2 subgroup domain-containing protein</fullName>
    </recommendedName>
</protein>
<keyword evidence="2" id="KW-0812">Transmembrane</keyword>
<proteinExistence type="predicted"/>
<dbReference type="PANTHER" id="PTHR31234">
    <property type="entry name" value="LATE EMBRYOGENESIS ABUNDANT (LEA) HYDROXYPROLINE-RICH GLYCOPROTEIN FAMILY"/>
    <property type="match status" value="1"/>
</dbReference>
<evidence type="ECO:0000256" key="4">
    <source>
        <dbReference type="ARBA" id="ARBA00023136"/>
    </source>
</evidence>
<dbReference type="PANTHER" id="PTHR31234:SF39">
    <property type="entry name" value="HARPIN-INDUCED PROTEIN 1 CONTAINING PROTEIN, EXPRESSED"/>
    <property type="match status" value="1"/>
</dbReference>
<evidence type="ECO:0000256" key="1">
    <source>
        <dbReference type="ARBA" id="ARBA00004167"/>
    </source>
</evidence>
<evidence type="ECO:0000256" key="2">
    <source>
        <dbReference type="ARBA" id="ARBA00022692"/>
    </source>
</evidence>
<dbReference type="Pfam" id="PF03168">
    <property type="entry name" value="LEA_2"/>
    <property type="match status" value="1"/>
</dbReference>
<evidence type="ECO:0000256" key="3">
    <source>
        <dbReference type="ARBA" id="ARBA00022989"/>
    </source>
</evidence>
<dbReference type="GO" id="GO:0005886">
    <property type="term" value="C:plasma membrane"/>
    <property type="evidence" value="ECO:0007669"/>
    <property type="project" value="TreeGrafter"/>
</dbReference>
<reference evidence="6" key="1">
    <citation type="submission" date="2015-06" db="UniProtKB">
        <authorList>
            <consortium name="EnsemblPlants"/>
        </authorList>
    </citation>
    <scope>IDENTIFICATION</scope>
</reference>
<evidence type="ECO:0000259" key="5">
    <source>
        <dbReference type="Pfam" id="PF03168"/>
    </source>
</evidence>
<evidence type="ECO:0000313" key="6">
    <source>
        <dbReference type="EnsemblPlants" id="EMT06439"/>
    </source>
</evidence>
<dbReference type="GO" id="GO:0098542">
    <property type="term" value="P:defense response to other organism"/>
    <property type="evidence" value="ECO:0007669"/>
    <property type="project" value="InterPro"/>
</dbReference>
<accession>M8AYG7</accession>
<keyword evidence="3" id="KW-1133">Transmembrane helix</keyword>
<dbReference type="InterPro" id="IPR044839">
    <property type="entry name" value="NDR1-like"/>
</dbReference>
<comment type="subcellular location">
    <subcellularLocation>
        <location evidence="1">Membrane</location>
        <topology evidence="1">Single-pass membrane protein</topology>
    </subcellularLocation>
</comment>
<name>M8AYG7_AEGTA</name>
<dbReference type="EnsemblPlants" id="EMT06439">
    <property type="protein sequence ID" value="EMT06439"/>
    <property type="gene ID" value="F775_15510"/>
</dbReference>
<dbReference type="AlphaFoldDB" id="M8AYG7"/>
<dbReference type="InterPro" id="IPR004864">
    <property type="entry name" value="LEA_2"/>
</dbReference>
<sequence length="212" mass="23514">MGRTGGDFNGKRAFLVEKERDKFERDMEHEQREYYLPRRFIYLKTEPIEYSVARAAVRHFNVTAPPGGGGGATLNASFYLTLAADNPNRRVSMRYKSVAVYVHYGAGEVAPQLAVADVPDFHQPSRNETRLEVRAVARSAPVPDWTARELEHDRSDGEVGVEVRVTAIVHFLVGGVKSRHYNMRAVCSPVVIGLSPSSAHSFRGVPCDVAIS</sequence>
<organism evidence="6">
    <name type="scientific">Aegilops tauschii</name>
    <name type="common">Tausch's goatgrass</name>
    <name type="synonym">Aegilops squarrosa</name>
    <dbReference type="NCBI Taxonomy" id="37682"/>
    <lineage>
        <taxon>Eukaryota</taxon>
        <taxon>Viridiplantae</taxon>
        <taxon>Streptophyta</taxon>
        <taxon>Embryophyta</taxon>
        <taxon>Tracheophyta</taxon>
        <taxon>Spermatophyta</taxon>
        <taxon>Magnoliopsida</taxon>
        <taxon>Liliopsida</taxon>
        <taxon>Poales</taxon>
        <taxon>Poaceae</taxon>
        <taxon>BOP clade</taxon>
        <taxon>Pooideae</taxon>
        <taxon>Triticodae</taxon>
        <taxon>Triticeae</taxon>
        <taxon>Triticinae</taxon>
        <taxon>Aegilops</taxon>
    </lineage>
</organism>
<feature type="domain" description="Late embryogenesis abundant protein LEA-2 subgroup" evidence="5">
    <location>
        <begin position="81"/>
        <end position="182"/>
    </location>
</feature>